<feature type="region of interest" description="Disordered" evidence="1">
    <location>
        <begin position="32"/>
        <end position="96"/>
    </location>
</feature>
<dbReference type="AlphaFoldDB" id="A0A7W2AI42"/>
<dbReference type="OrthoDB" id="2991458at2"/>
<feature type="compositionally biased region" description="Pro residues" evidence="1">
    <location>
        <begin position="54"/>
        <end position="75"/>
    </location>
</feature>
<reference evidence="2 3" key="1">
    <citation type="submission" date="2020-07" db="EMBL/GenBank/DDBJ databases">
        <authorList>
            <person name="Feng H."/>
        </authorList>
    </citation>
    <scope>NUCLEOTIDE SEQUENCE [LARGE SCALE GENOMIC DNA]</scope>
    <source>
        <strain evidence="3">s-11</strain>
    </source>
</reference>
<evidence type="ECO:0000313" key="2">
    <source>
        <dbReference type="EMBL" id="MBA4543406.1"/>
    </source>
</evidence>
<dbReference type="EMBL" id="JACEIP010000015">
    <property type="protein sequence ID" value="MBA4543406.1"/>
    <property type="molecule type" value="Genomic_DNA"/>
</dbReference>
<accession>A0A7W2AI42</accession>
<evidence type="ECO:0000256" key="1">
    <source>
        <dbReference type="SAM" id="MobiDB-lite"/>
    </source>
</evidence>
<comment type="caution">
    <text evidence="2">The sequence shown here is derived from an EMBL/GenBank/DDBJ whole genome shotgun (WGS) entry which is preliminary data.</text>
</comment>
<dbReference type="Proteomes" id="UP000530514">
    <property type="component" value="Unassembled WGS sequence"/>
</dbReference>
<name>A0A7W2AI42_9BACL</name>
<organism evidence="2 3">
    <name type="scientific">Thermoactinomyces daqus</name>
    <dbReference type="NCBI Taxonomy" id="1329516"/>
    <lineage>
        <taxon>Bacteria</taxon>
        <taxon>Bacillati</taxon>
        <taxon>Bacillota</taxon>
        <taxon>Bacilli</taxon>
        <taxon>Bacillales</taxon>
        <taxon>Thermoactinomycetaceae</taxon>
        <taxon>Thermoactinomyces</taxon>
    </lineage>
</organism>
<keyword evidence="3" id="KW-1185">Reference proteome</keyword>
<dbReference type="RefSeq" id="WP_033101324.1">
    <property type="nucleotide sequence ID" value="NZ_JACEIP010000015.1"/>
</dbReference>
<sequence length="96" mass="10342">MIHVEIRSLQVNTVADAGSMNIGSTLNIVNQREQLVSPRQPQKPGGQEEKTEVPNPPETQPPIPTQPGPPIPPPAGAKSPKDDGPSRRNHSCVIRE</sequence>
<protein>
    <submittedName>
        <fullName evidence="2">Uncharacterized protein</fullName>
    </submittedName>
</protein>
<gene>
    <name evidence="2" type="ORF">H1164_10910</name>
</gene>
<proteinExistence type="predicted"/>
<evidence type="ECO:0000313" key="3">
    <source>
        <dbReference type="Proteomes" id="UP000530514"/>
    </source>
</evidence>